<dbReference type="EMBL" id="CAJJDN010000028">
    <property type="protein sequence ID" value="CAD8071591.1"/>
    <property type="molecule type" value="Genomic_DNA"/>
</dbReference>
<accession>A0A8S1M154</accession>
<dbReference type="AlphaFoldDB" id="A0A8S1M154"/>
<sequence length="167" mass="20042">MNKIGVQDEKISINGRILTVPKHLIRKVSKILKDELGIDLNEKIEYCQNQYKRQIAQIASHLINSFRNYCKENQYSVIENELQQQLEKKRNRKIFTIHDLYELQYKNQNRQEFIDKWEAYLSLGYAEKNLMNNKKIKSEIKIELKTILNYLLFESQVKNPKQSIYCL</sequence>
<name>A0A8S1M154_9CILI</name>
<dbReference type="Proteomes" id="UP000692954">
    <property type="component" value="Unassembled WGS sequence"/>
</dbReference>
<evidence type="ECO:0000313" key="1">
    <source>
        <dbReference type="EMBL" id="CAD8071591.1"/>
    </source>
</evidence>
<reference evidence="1" key="1">
    <citation type="submission" date="2021-01" db="EMBL/GenBank/DDBJ databases">
        <authorList>
            <consortium name="Genoscope - CEA"/>
            <person name="William W."/>
        </authorList>
    </citation>
    <scope>NUCLEOTIDE SEQUENCE</scope>
</reference>
<keyword evidence="2" id="KW-1185">Reference proteome</keyword>
<gene>
    <name evidence="1" type="ORF">PSON_ATCC_30995.1.T0280136</name>
</gene>
<comment type="caution">
    <text evidence="1">The sequence shown here is derived from an EMBL/GenBank/DDBJ whole genome shotgun (WGS) entry which is preliminary data.</text>
</comment>
<organism evidence="1 2">
    <name type="scientific">Paramecium sonneborni</name>
    <dbReference type="NCBI Taxonomy" id="65129"/>
    <lineage>
        <taxon>Eukaryota</taxon>
        <taxon>Sar</taxon>
        <taxon>Alveolata</taxon>
        <taxon>Ciliophora</taxon>
        <taxon>Intramacronucleata</taxon>
        <taxon>Oligohymenophorea</taxon>
        <taxon>Peniculida</taxon>
        <taxon>Parameciidae</taxon>
        <taxon>Paramecium</taxon>
    </lineage>
</organism>
<evidence type="ECO:0000313" key="2">
    <source>
        <dbReference type="Proteomes" id="UP000692954"/>
    </source>
</evidence>
<proteinExistence type="predicted"/>
<protein>
    <submittedName>
        <fullName evidence="1">Uncharacterized protein</fullName>
    </submittedName>
</protein>